<dbReference type="GeneID" id="9624461"/>
<accession>D8U723</accession>
<dbReference type="InterPro" id="IPR013115">
    <property type="entry name" value="HisG_C"/>
</dbReference>
<dbReference type="InParanoid" id="D8U723"/>
<dbReference type="OrthoDB" id="2574at2759"/>
<proteinExistence type="predicted"/>
<evidence type="ECO:0000313" key="2">
    <source>
        <dbReference type="EMBL" id="EFJ44610.1"/>
    </source>
</evidence>
<dbReference type="InterPro" id="IPR001348">
    <property type="entry name" value="ATP_PRibTrfase_HisG"/>
</dbReference>
<organism evidence="3">
    <name type="scientific">Volvox carteri f. nagariensis</name>
    <dbReference type="NCBI Taxonomy" id="3068"/>
    <lineage>
        <taxon>Eukaryota</taxon>
        <taxon>Viridiplantae</taxon>
        <taxon>Chlorophyta</taxon>
        <taxon>core chlorophytes</taxon>
        <taxon>Chlorophyceae</taxon>
        <taxon>CS clade</taxon>
        <taxon>Chlamydomonadales</taxon>
        <taxon>Volvocaceae</taxon>
        <taxon>Volvox</taxon>
    </lineage>
</organism>
<dbReference type="GO" id="GO:0003879">
    <property type="term" value="F:ATP phosphoribosyltransferase activity"/>
    <property type="evidence" value="ECO:0007669"/>
    <property type="project" value="UniProtKB-EC"/>
</dbReference>
<dbReference type="GO" id="GO:0000105">
    <property type="term" value="P:L-histidine biosynthetic process"/>
    <property type="evidence" value="ECO:0007669"/>
    <property type="project" value="UniProtKB-UniPathway"/>
</dbReference>
<feature type="domain" description="Histidine biosynthesis HisG C-terminal" evidence="1">
    <location>
        <begin position="154"/>
        <end position="208"/>
    </location>
</feature>
<dbReference type="KEGG" id="vcn:VOLCADRAFT_106379"/>
<dbReference type="Pfam" id="PF08029">
    <property type="entry name" value="HisG_C"/>
    <property type="match status" value="1"/>
</dbReference>
<protein>
    <recommendedName>
        <fullName evidence="1">Histidine biosynthesis HisG C-terminal domain-containing protein</fullName>
    </recommendedName>
</protein>
<dbReference type="PANTHER" id="PTHR21403">
    <property type="entry name" value="ATP PHOSPHORIBOSYLTRANSFERASE ATP-PRTASE"/>
    <property type="match status" value="1"/>
</dbReference>
<reference evidence="2 3" key="1">
    <citation type="journal article" date="2010" name="Science">
        <title>Genomic analysis of organismal complexity in the multicellular green alga Volvox carteri.</title>
        <authorList>
            <person name="Prochnik S.E."/>
            <person name="Umen J."/>
            <person name="Nedelcu A.M."/>
            <person name="Hallmann A."/>
            <person name="Miller S.M."/>
            <person name="Nishii I."/>
            <person name="Ferris P."/>
            <person name="Kuo A."/>
            <person name="Mitros T."/>
            <person name="Fritz-Laylin L.K."/>
            <person name="Hellsten U."/>
            <person name="Chapman J."/>
            <person name="Simakov O."/>
            <person name="Rensing S.A."/>
            <person name="Terry A."/>
            <person name="Pangilinan J."/>
            <person name="Kapitonov V."/>
            <person name="Jurka J."/>
            <person name="Salamov A."/>
            <person name="Shapiro H."/>
            <person name="Schmutz J."/>
            <person name="Grimwood J."/>
            <person name="Lindquist E."/>
            <person name="Lucas S."/>
            <person name="Grigoriev I.V."/>
            <person name="Schmitt R."/>
            <person name="Kirk D."/>
            <person name="Rokhsar D.S."/>
        </authorList>
    </citation>
    <scope>NUCLEOTIDE SEQUENCE [LARGE SCALE GENOMIC DNA]</scope>
    <source>
        <strain evidence="3">f. Nagariensis / Eve</strain>
    </source>
</reference>
<dbReference type="eggNOG" id="KOG2831">
    <property type="taxonomic scope" value="Eukaryota"/>
</dbReference>
<evidence type="ECO:0000313" key="3">
    <source>
        <dbReference type="Proteomes" id="UP000001058"/>
    </source>
</evidence>
<name>D8U723_VOLCA</name>
<dbReference type="EMBL" id="GL378363">
    <property type="protein sequence ID" value="EFJ44610.1"/>
    <property type="molecule type" value="Genomic_DNA"/>
</dbReference>
<dbReference type="PANTHER" id="PTHR21403:SF8">
    <property type="entry name" value="ATP PHOSPHORIBOSYLTRANSFERASE"/>
    <property type="match status" value="1"/>
</dbReference>
<dbReference type="GO" id="GO:0005737">
    <property type="term" value="C:cytoplasm"/>
    <property type="evidence" value="ECO:0007669"/>
    <property type="project" value="InterPro"/>
</dbReference>
<dbReference type="GO" id="GO:0000287">
    <property type="term" value="F:magnesium ion binding"/>
    <property type="evidence" value="ECO:0007669"/>
    <property type="project" value="InterPro"/>
</dbReference>
<dbReference type="Proteomes" id="UP000001058">
    <property type="component" value="Unassembled WGS sequence"/>
</dbReference>
<dbReference type="UniPathway" id="UPA00031">
    <property type="reaction ID" value="UER00006"/>
</dbReference>
<dbReference type="AlphaFoldDB" id="D8U723"/>
<keyword evidence="3" id="KW-1185">Reference proteome</keyword>
<sequence length="320" mass="35351">MKIKSYGSPQGLVIVLFPYVPTEGGLSRANTLVLQQIALLQVSTGVTLRENNLKEIEGGNILESQGMLVGSRKSLLASPELLDVGLCVSGWGWGWGWRWRWRWVHFLCGSVRVGMGMEMGMEIVHELIERFDGHLKAEQYYSVIANMRGNSPEQGPTICNVYNRSPQAEGAKQHFYAATICVRKKQLYGAVKALQKLGGSGVLVQPMTYIFDEEPARWTKLLTTLGLDPARYNGNGNGNDNYIDVLRHGVPAFPAFFWLVSVPVCSSWPSCLNRGSRYVTSLGEKGSNATPEGMGAANLRRYCLQCRIQHAARNALGRVA</sequence>
<gene>
    <name evidence="2" type="ORF">VOLCADRAFT_106379</name>
</gene>
<dbReference type="STRING" id="3068.D8U723"/>
<dbReference type="RefSeq" id="XP_002954460.1">
    <property type="nucleotide sequence ID" value="XM_002954414.1"/>
</dbReference>
<evidence type="ECO:0000259" key="1">
    <source>
        <dbReference type="Pfam" id="PF08029"/>
    </source>
</evidence>